<dbReference type="InterPro" id="IPR002132">
    <property type="entry name" value="Ribosomal_uL5"/>
</dbReference>
<reference evidence="7" key="1">
    <citation type="submission" date="2021-02" db="EMBL/GenBank/DDBJ databases">
        <authorList>
            <person name="Franco D."/>
        </authorList>
    </citation>
    <scope>NUCLEOTIDE SEQUENCE</scope>
    <source>
        <strain evidence="7">RANSCY</strain>
    </source>
</reference>
<evidence type="ECO:0000256" key="3">
    <source>
        <dbReference type="ARBA" id="ARBA00023274"/>
    </source>
</evidence>
<name>A0A974X7F0_9PROT</name>
<reference evidence="7" key="2">
    <citation type="submission" date="2021-03" db="EMBL/GenBank/DDBJ databases">
        <title>Alternative transmission patterns in independently acquired nutritional co-symbionts of Dictyopharidae planthoppers.</title>
        <authorList>
            <person name="Michalik A."/>
            <person name="Lukasik P."/>
        </authorList>
    </citation>
    <scope>NUCLEOTIDE SEQUENCE</scope>
    <source>
        <strain evidence="7">RANSCY</strain>
    </source>
</reference>
<sequence>MNTFKNLCKERIYNKFRHKYSNIMMHPRLIKLVINSSLGSRGNNSSYLKGFYKEIYEISCQKPLIIKSKSSISNFNIRKGIPNGIKVTLRNNLMFNFISKFINISIPRIVDFRGFSNRSIDYNGSFNFGYSDHSIFPEIFLSNNKTTPKGFNINIIISSIERIDSLIMLKTIGFPFA</sequence>
<dbReference type="InterPro" id="IPR022803">
    <property type="entry name" value="Ribosomal_uL5_dom_sf"/>
</dbReference>
<evidence type="ECO:0000256" key="1">
    <source>
        <dbReference type="ARBA" id="ARBA00008553"/>
    </source>
</evidence>
<dbReference type="GO" id="GO:1990904">
    <property type="term" value="C:ribonucleoprotein complex"/>
    <property type="evidence" value="ECO:0007669"/>
    <property type="project" value="UniProtKB-KW"/>
</dbReference>
<dbReference type="AlphaFoldDB" id="A0A974X7F0"/>
<dbReference type="GO" id="GO:0005840">
    <property type="term" value="C:ribosome"/>
    <property type="evidence" value="ECO:0007669"/>
    <property type="project" value="UniProtKB-KW"/>
</dbReference>
<gene>
    <name evidence="7" type="primary">rplE</name>
    <name evidence="7" type="ORF">JSR06_00710</name>
</gene>
<evidence type="ECO:0000256" key="2">
    <source>
        <dbReference type="ARBA" id="ARBA00022980"/>
    </source>
</evidence>
<dbReference type="Gene3D" id="3.30.1440.10">
    <property type="match status" value="1"/>
</dbReference>
<dbReference type="GO" id="GO:0006412">
    <property type="term" value="P:translation"/>
    <property type="evidence" value="ECO:0007669"/>
    <property type="project" value="InterPro"/>
</dbReference>
<dbReference type="InterPro" id="IPR031309">
    <property type="entry name" value="Ribosomal_uL5_C"/>
</dbReference>
<dbReference type="Proteomes" id="UP000663347">
    <property type="component" value="Chromosome"/>
</dbReference>
<proteinExistence type="inferred from homology"/>
<dbReference type="EMBL" id="CP071412">
    <property type="protein sequence ID" value="QSW37962.1"/>
    <property type="molecule type" value="Genomic_DNA"/>
</dbReference>
<dbReference type="PANTHER" id="PTHR11994">
    <property type="entry name" value="60S RIBOSOMAL PROTEIN L11-RELATED"/>
    <property type="match status" value="1"/>
</dbReference>
<keyword evidence="3" id="KW-0687">Ribonucleoprotein</keyword>
<dbReference type="Pfam" id="PF00673">
    <property type="entry name" value="Ribosomal_L5_C"/>
    <property type="match status" value="1"/>
</dbReference>
<evidence type="ECO:0000313" key="7">
    <source>
        <dbReference type="EMBL" id="QSW37962.1"/>
    </source>
</evidence>
<protein>
    <recommendedName>
        <fullName evidence="4">50S ribosomal protein L5</fullName>
    </recommendedName>
</protein>
<organism evidence="7 8">
    <name type="scientific">Candidatus Vidania fulgoroideorum</name>
    <dbReference type="NCBI Taxonomy" id="881286"/>
    <lineage>
        <taxon>Bacteria</taxon>
        <taxon>Pseudomonadati</taxon>
        <taxon>Pseudomonadota</taxon>
        <taxon>Betaproteobacteria</taxon>
        <taxon>Candidatus Vidania</taxon>
    </lineage>
</organism>
<evidence type="ECO:0000259" key="6">
    <source>
        <dbReference type="Pfam" id="PF00673"/>
    </source>
</evidence>
<keyword evidence="2 7" id="KW-0689">Ribosomal protein</keyword>
<dbReference type="Pfam" id="PF00281">
    <property type="entry name" value="Ribosomal_L5"/>
    <property type="match status" value="1"/>
</dbReference>
<feature type="domain" description="Large ribosomal subunit protein uL5 C-terminal" evidence="6">
    <location>
        <begin position="83"/>
        <end position="176"/>
    </location>
</feature>
<accession>A0A974X7F0</accession>
<evidence type="ECO:0000256" key="4">
    <source>
        <dbReference type="ARBA" id="ARBA00035461"/>
    </source>
</evidence>
<dbReference type="SUPFAM" id="SSF55282">
    <property type="entry name" value="RL5-like"/>
    <property type="match status" value="1"/>
</dbReference>
<evidence type="ECO:0000259" key="5">
    <source>
        <dbReference type="Pfam" id="PF00281"/>
    </source>
</evidence>
<dbReference type="InterPro" id="IPR031310">
    <property type="entry name" value="Ribosomal_uL5_N"/>
</dbReference>
<dbReference type="GO" id="GO:0003735">
    <property type="term" value="F:structural constituent of ribosome"/>
    <property type="evidence" value="ECO:0007669"/>
    <property type="project" value="InterPro"/>
</dbReference>
<comment type="similarity">
    <text evidence="1">Belongs to the universal ribosomal protein uL5 family.</text>
</comment>
<evidence type="ECO:0000313" key="8">
    <source>
        <dbReference type="Proteomes" id="UP000663347"/>
    </source>
</evidence>
<feature type="domain" description="Large ribosomal subunit protein uL5 N-terminal" evidence="5">
    <location>
        <begin position="22"/>
        <end position="78"/>
    </location>
</feature>